<dbReference type="GO" id="GO:0005829">
    <property type="term" value="C:cytosol"/>
    <property type="evidence" value="ECO:0007669"/>
    <property type="project" value="TreeGrafter"/>
</dbReference>
<dbReference type="GO" id="GO:0045292">
    <property type="term" value="P:mRNA cis splicing, via spliceosome"/>
    <property type="evidence" value="ECO:0007669"/>
    <property type="project" value="TreeGrafter"/>
</dbReference>
<name>A0A2N5VPF8_9BASI</name>
<dbReference type="Pfam" id="PF03517">
    <property type="entry name" value="Voldacs"/>
    <property type="match status" value="1"/>
</dbReference>
<dbReference type="Proteomes" id="UP000235388">
    <property type="component" value="Unassembled WGS sequence"/>
</dbReference>
<comment type="subcellular location">
    <subcellularLocation>
        <location evidence="2">Cytoplasm</location>
    </subcellularLocation>
    <subcellularLocation>
        <location evidence="1">Nucleus</location>
    </subcellularLocation>
</comment>
<organism evidence="7 9">
    <name type="scientific">Puccinia coronata f. sp. avenae</name>
    <dbReference type="NCBI Taxonomy" id="200324"/>
    <lineage>
        <taxon>Eukaryota</taxon>
        <taxon>Fungi</taxon>
        <taxon>Dikarya</taxon>
        <taxon>Basidiomycota</taxon>
        <taxon>Pucciniomycotina</taxon>
        <taxon>Pucciniomycetes</taxon>
        <taxon>Pucciniales</taxon>
        <taxon>Pucciniaceae</taxon>
        <taxon>Puccinia</taxon>
    </lineage>
</organism>
<feature type="region of interest" description="Disordered" evidence="5">
    <location>
        <begin position="212"/>
        <end position="239"/>
    </location>
</feature>
<comment type="caution">
    <text evidence="7">The sequence shown here is derived from an EMBL/GenBank/DDBJ whole genome shotgun (WGS) entry which is preliminary data.</text>
</comment>
<dbReference type="Gene3D" id="2.30.29.30">
    <property type="entry name" value="Pleckstrin-homology domain (PH domain)/Phosphotyrosine-binding domain (PTB)"/>
    <property type="match status" value="1"/>
</dbReference>
<evidence type="ECO:0000313" key="6">
    <source>
        <dbReference type="EMBL" id="PLW27753.1"/>
    </source>
</evidence>
<evidence type="ECO:0000256" key="2">
    <source>
        <dbReference type="ARBA" id="ARBA00004496"/>
    </source>
</evidence>
<dbReference type="InterPro" id="IPR011993">
    <property type="entry name" value="PH-like_dom_sf"/>
</dbReference>
<evidence type="ECO:0000313" key="7">
    <source>
        <dbReference type="EMBL" id="PLW51872.1"/>
    </source>
</evidence>
<dbReference type="Proteomes" id="UP000235392">
    <property type="component" value="Unassembled WGS sequence"/>
</dbReference>
<keyword evidence="3" id="KW-0963">Cytoplasm</keyword>
<dbReference type="PANTHER" id="PTHR21399">
    <property type="entry name" value="CHLORIDE CONDUCTANCE REGULATORY PROTEIN ICLN"/>
    <property type="match status" value="1"/>
</dbReference>
<dbReference type="AlphaFoldDB" id="A0A2N5VPF8"/>
<dbReference type="GO" id="GO:0005681">
    <property type="term" value="C:spliceosomal complex"/>
    <property type="evidence" value="ECO:0007669"/>
    <property type="project" value="TreeGrafter"/>
</dbReference>
<dbReference type="PANTHER" id="PTHR21399:SF0">
    <property type="entry name" value="METHYLOSOME SUBUNIT PICLN"/>
    <property type="match status" value="1"/>
</dbReference>
<keyword evidence="4" id="KW-0539">Nucleus</keyword>
<proteinExistence type="predicted"/>
<accession>A0A2N5VPF8</accession>
<sequence length="239" mass="26992">MKEASQTIEEIQGQVAFRPSISSTPADRKREEEPDEHIFHSYTPASFELLHPVLSLKLEKVDVKLILSPTHASREKLSHWCDIEPILASIIITEREMSFYSSERDRSLVVPHRMISLHGLSNTDQGQSQQVYCQLNPPHETTTGSEEEDAKEEDPSESMELIITPHNLDEKGQANEAQQIFRALSYCASLHPAPTPLSQQLSDQKEDHHLLSALLEHDQSPPPTTDPLADTPSNRFQPY</sequence>
<evidence type="ECO:0000313" key="9">
    <source>
        <dbReference type="Proteomes" id="UP000235392"/>
    </source>
</evidence>
<evidence type="ECO:0000256" key="1">
    <source>
        <dbReference type="ARBA" id="ARBA00004123"/>
    </source>
</evidence>
<protein>
    <submittedName>
        <fullName evidence="7">Uncharacterized protein</fullName>
    </submittedName>
</protein>
<evidence type="ECO:0000256" key="3">
    <source>
        <dbReference type="ARBA" id="ARBA00022490"/>
    </source>
</evidence>
<keyword evidence="8" id="KW-1185">Reference proteome</keyword>
<evidence type="ECO:0000313" key="8">
    <source>
        <dbReference type="Proteomes" id="UP000235388"/>
    </source>
</evidence>
<evidence type="ECO:0000256" key="4">
    <source>
        <dbReference type="ARBA" id="ARBA00023242"/>
    </source>
</evidence>
<dbReference type="STRING" id="200324.A0A2N5VPF8"/>
<dbReference type="EMBL" id="PGCJ01000472">
    <property type="protein sequence ID" value="PLW27753.1"/>
    <property type="molecule type" value="Genomic_DNA"/>
</dbReference>
<feature type="region of interest" description="Disordered" evidence="5">
    <location>
        <begin position="136"/>
        <end position="158"/>
    </location>
</feature>
<dbReference type="GO" id="GO:0000387">
    <property type="term" value="P:spliceosomal snRNP assembly"/>
    <property type="evidence" value="ECO:0007669"/>
    <property type="project" value="TreeGrafter"/>
</dbReference>
<dbReference type="InterPro" id="IPR039924">
    <property type="entry name" value="ICln/Lot5/Saf5"/>
</dbReference>
<feature type="compositionally biased region" description="Acidic residues" evidence="5">
    <location>
        <begin position="145"/>
        <end position="157"/>
    </location>
</feature>
<evidence type="ECO:0000256" key="5">
    <source>
        <dbReference type="SAM" id="MobiDB-lite"/>
    </source>
</evidence>
<dbReference type="GO" id="GO:0034715">
    <property type="term" value="C:pICln-Sm protein complex"/>
    <property type="evidence" value="ECO:0007669"/>
    <property type="project" value="TreeGrafter"/>
</dbReference>
<dbReference type="OrthoDB" id="19714at2759"/>
<gene>
    <name evidence="6" type="ORF">PCANC_24987</name>
    <name evidence="7" type="ORF">PCASD_00800</name>
</gene>
<dbReference type="EMBL" id="PGCI01000003">
    <property type="protein sequence ID" value="PLW51872.1"/>
    <property type="molecule type" value="Genomic_DNA"/>
</dbReference>
<reference evidence="8 9" key="1">
    <citation type="submission" date="2017-11" db="EMBL/GenBank/DDBJ databases">
        <title>De novo assembly and phasing of dikaryotic genomes from two isolates of Puccinia coronata f. sp. avenae, the causal agent of oat crown rust.</title>
        <authorList>
            <person name="Miller M.E."/>
            <person name="Zhang Y."/>
            <person name="Omidvar V."/>
            <person name="Sperschneider J."/>
            <person name="Schwessinger B."/>
            <person name="Raley C."/>
            <person name="Palmer J.M."/>
            <person name="Garnica D."/>
            <person name="Upadhyaya N."/>
            <person name="Rathjen J."/>
            <person name="Taylor J.M."/>
            <person name="Park R.F."/>
            <person name="Dodds P.N."/>
            <person name="Hirsch C.D."/>
            <person name="Kianian S.F."/>
            <person name="Figueroa M."/>
        </authorList>
    </citation>
    <scope>NUCLEOTIDE SEQUENCE [LARGE SCALE GENOMIC DNA]</scope>
    <source>
        <strain evidence="6">12NC29</strain>
        <strain evidence="7">12SD80</strain>
    </source>
</reference>